<dbReference type="PANTHER" id="PTHR43610:SF1">
    <property type="entry name" value="N-ACETYLTRANSFERASE DOMAIN-CONTAINING PROTEIN"/>
    <property type="match status" value="1"/>
</dbReference>
<dbReference type="EC" id="2.-.-.-" evidence="2"/>
<dbReference type="Pfam" id="PF13302">
    <property type="entry name" value="Acetyltransf_3"/>
    <property type="match status" value="1"/>
</dbReference>
<organism evidence="2 3">
    <name type="scientific">Actomonas aquatica</name>
    <dbReference type="NCBI Taxonomy" id="2866162"/>
    <lineage>
        <taxon>Bacteria</taxon>
        <taxon>Pseudomonadati</taxon>
        <taxon>Verrucomicrobiota</taxon>
        <taxon>Opitutia</taxon>
        <taxon>Opitutales</taxon>
        <taxon>Opitutaceae</taxon>
        <taxon>Actomonas</taxon>
    </lineage>
</organism>
<dbReference type="Gene3D" id="3.40.630.30">
    <property type="match status" value="1"/>
</dbReference>
<dbReference type="PROSITE" id="PS51186">
    <property type="entry name" value="GNAT"/>
    <property type="match status" value="1"/>
</dbReference>
<feature type="domain" description="N-acetyltransferase" evidence="1">
    <location>
        <begin position="23"/>
        <end position="190"/>
    </location>
</feature>
<accession>A0ABZ1C417</accession>
<dbReference type="SUPFAM" id="SSF55729">
    <property type="entry name" value="Acyl-CoA N-acyltransferases (Nat)"/>
    <property type="match status" value="1"/>
</dbReference>
<reference evidence="2 3" key="2">
    <citation type="submission" date="2023-12" db="EMBL/GenBank/DDBJ databases">
        <title>Description of an unclassified Opitutus bacterium of Verrucomicrobiota.</title>
        <authorList>
            <person name="Zhang D.-F."/>
        </authorList>
    </citation>
    <scope>NUCLEOTIDE SEQUENCE [LARGE SCALE GENOMIC DNA]</scope>
    <source>
        <strain evidence="2 3">WL0086</strain>
    </source>
</reference>
<proteinExistence type="predicted"/>
<keyword evidence="2" id="KW-0808">Transferase</keyword>
<reference evidence="2 3" key="1">
    <citation type="submission" date="2021-08" db="EMBL/GenBank/DDBJ databases">
        <authorList>
            <person name="Zhang D."/>
            <person name="Zhang A."/>
            <person name="Wang L."/>
        </authorList>
    </citation>
    <scope>NUCLEOTIDE SEQUENCE [LARGE SCALE GENOMIC DNA]</scope>
    <source>
        <strain evidence="2 3">WL0086</strain>
    </source>
</reference>
<dbReference type="GO" id="GO:0016740">
    <property type="term" value="F:transferase activity"/>
    <property type="evidence" value="ECO:0007669"/>
    <property type="project" value="UniProtKB-KW"/>
</dbReference>
<protein>
    <submittedName>
        <fullName evidence="2">GNAT family protein</fullName>
        <ecNumber evidence="2">2.-.-.-</ecNumber>
    </submittedName>
</protein>
<gene>
    <name evidence="2" type="ORF">K1X11_016560</name>
</gene>
<evidence type="ECO:0000313" key="2">
    <source>
        <dbReference type="EMBL" id="WRQ86429.1"/>
    </source>
</evidence>
<dbReference type="Proteomes" id="UP000738431">
    <property type="component" value="Chromosome"/>
</dbReference>
<evidence type="ECO:0000259" key="1">
    <source>
        <dbReference type="PROSITE" id="PS51186"/>
    </source>
</evidence>
<evidence type="ECO:0000313" key="3">
    <source>
        <dbReference type="Proteomes" id="UP000738431"/>
    </source>
</evidence>
<dbReference type="EMBL" id="CP139781">
    <property type="protein sequence ID" value="WRQ86429.1"/>
    <property type="molecule type" value="Genomic_DNA"/>
</dbReference>
<sequence>MHLSPDDLPPFRVRPIELANAQVRLEPLRPEHGPDLFAIGQDEATWRYMPRPAFTDNVDAARWVADRLNEVLAGTRVCYVIRRLADDTVAGFTCLYDFRRPERALEIGYTWLAPAACRSEVNTATKLLLLTHCFETLGCRRVQFKTDARNLTSQRAIERLGATKEGTLRRHMVVHGTYQRDTVFYSLLPEEWPEVKTRLTHRLTT</sequence>
<keyword evidence="3" id="KW-1185">Reference proteome</keyword>
<dbReference type="RefSeq" id="WP_221031351.1">
    <property type="nucleotide sequence ID" value="NZ_CP139781.1"/>
</dbReference>
<name>A0ABZ1C417_9BACT</name>
<dbReference type="InterPro" id="IPR016181">
    <property type="entry name" value="Acyl_CoA_acyltransferase"/>
</dbReference>
<dbReference type="PANTHER" id="PTHR43610">
    <property type="entry name" value="BLL6696 PROTEIN"/>
    <property type="match status" value="1"/>
</dbReference>
<dbReference type="InterPro" id="IPR000182">
    <property type="entry name" value="GNAT_dom"/>
</dbReference>